<dbReference type="PANTHER" id="PTHR41521:SF4">
    <property type="entry name" value="BLR0684 PROTEIN"/>
    <property type="match status" value="1"/>
</dbReference>
<protein>
    <submittedName>
        <fullName evidence="2">DUF1330 domain-containing protein</fullName>
    </submittedName>
</protein>
<dbReference type="Pfam" id="PF07045">
    <property type="entry name" value="DUF1330"/>
    <property type="match status" value="1"/>
</dbReference>
<sequence>MSAYVISESEVLDETLAQRYRELAAASIARYGGTYLARAVDPEVAEGEFPPARRAFVIEFPDLARVREWYDSPEYTEARKLAAKALKRRMLFVDGVVPPAG</sequence>
<evidence type="ECO:0000313" key="2">
    <source>
        <dbReference type="EMBL" id="MFD2462228.1"/>
    </source>
</evidence>
<dbReference type="RefSeq" id="WP_345401307.1">
    <property type="nucleotide sequence ID" value="NZ_BAABHG010000012.1"/>
</dbReference>
<evidence type="ECO:0000259" key="1">
    <source>
        <dbReference type="Pfam" id="PF07045"/>
    </source>
</evidence>
<dbReference type="Gene3D" id="3.30.70.100">
    <property type="match status" value="1"/>
</dbReference>
<proteinExistence type="predicted"/>
<feature type="domain" description="DUF1330" evidence="1">
    <location>
        <begin position="2"/>
        <end position="96"/>
    </location>
</feature>
<name>A0ABW5GN07_9PSEU</name>
<organism evidence="2 3">
    <name type="scientific">Amycolatopsis samaneae</name>
    <dbReference type="NCBI Taxonomy" id="664691"/>
    <lineage>
        <taxon>Bacteria</taxon>
        <taxon>Bacillati</taxon>
        <taxon>Actinomycetota</taxon>
        <taxon>Actinomycetes</taxon>
        <taxon>Pseudonocardiales</taxon>
        <taxon>Pseudonocardiaceae</taxon>
        <taxon>Amycolatopsis</taxon>
    </lineage>
</organism>
<comment type="caution">
    <text evidence="2">The sequence shown here is derived from an EMBL/GenBank/DDBJ whole genome shotgun (WGS) entry which is preliminary data.</text>
</comment>
<dbReference type="SUPFAM" id="SSF54909">
    <property type="entry name" value="Dimeric alpha+beta barrel"/>
    <property type="match status" value="1"/>
</dbReference>
<accession>A0ABW5GN07</accession>
<dbReference type="EMBL" id="JBHUKU010000015">
    <property type="protein sequence ID" value="MFD2462228.1"/>
    <property type="molecule type" value="Genomic_DNA"/>
</dbReference>
<keyword evidence="3" id="KW-1185">Reference proteome</keyword>
<gene>
    <name evidence="2" type="ORF">ACFSYJ_26725</name>
</gene>
<dbReference type="InterPro" id="IPR010753">
    <property type="entry name" value="DUF1330"/>
</dbReference>
<dbReference type="PANTHER" id="PTHR41521">
    <property type="match status" value="1"/>
</dbReference>
<evidence type="ECO:0000313" key="3">
    <source>
        <dbReference type="Proteomes" id="UP001597419"/>
    </source>
</evidence>
<dbReference type="InterPro" id="IPR011008">
    <property type="entry name" value="Dimeric_a/b-barrel"/>
</dbReference>
<dbReference type="Proteomes" id="UP001597419">
    <property type="component" value="Unassembled WGS sequence"/>
</dbReference>
<reference evidence="3" key="1">
    <citation type="journal article" date="2019" name="Int. J. Syst. Evol. Microbiol.">
        <title>The Global Catalogue of Microorganisms (GCM) 10K type strain sequencing project: providing services to taxonomists for standard genome sequencing and annotation.</title>
        <authorList>
            <consortium name="The Broad Institute Genomics Platform"/>
            <consortium name="The Broad Institute Genome Sequencing Center for Infectious Disease"/>
            <person name="Wu L."/>
            <person name="Ma J."/>
        </authorList>
    </citation>
    <scope>NUCLEOTIDE SEQUENCE [LARGE SCALE GENOMIC DNA]</scope>
    <source>
        <strain evidence="3">CGMCC 4.7643</strain>
    </source>
</reference>